<evidence type="ECO:0000313" key="3">
    <source>
        <dbReference type="Proteomes" id="UP000630142"/>
    </source>
</evidence>
<dbReference type="GO" id="GO:0005737">
    <property type="term" value="C:cytoplasm"/>
    <property type="evidence" value="ECO:0007669"/>
    <property type="project" value="TreeGrafter"/>
</dbReference>
<dbReference type="InterPro" id="IPR001509">
    <property type="entry name" value="Epimerase_deHydtase"/>
</dbReference>
<evidence type="ECO:0000259" key="1">
    <source>
        <dbReference type="Pfam" id="PF01370"/>
    </source>
</evidence>
<dbReference type="SUPFAM" id="SSF51735">
    <property type="entry name" value="NAD(P)-binding Rossmann-fold domains"/>
    <property type="match status" value="1"/>
</dbReference>
<accession>A0A8J3GKN7</accession>
<dbReference type="InterPro" id="IPR036291">
    <property type="entry name" value="NAD(P)-bd_dom_sf"/>
</dbReference>
<dbReference type="AlphaFoldDB" id="A0A8J3GKN7"/>
<organism evidence="2 3">
    <name type="scientific">Tianweitania populi</name>
    <dbReference type="NCBI Taxonomy" id="1607949"/>
    <lineage>
        <taxon>Bacteria</taxon>
        <taxon>Pseudomonadati</taxon>
        <taxon>Pseudomonadota</taxon>
        <taxon>Alphaproteobacteria</taxon>
        <taxon>Hyphomicrobiales</taxon>
        <taxon>Phyllobacteriaceae</taxon>
        <taxon>Tianweitania</taxon>
    </lineage>
</organism>
<evidence type="ECO:0000313" key="2">
    <source>
        <dbReference type="EMBL" id="GHD14016.1"/>
    </source>
</evidence>
<name>A0A8J3GKN7_9HYPH</name>
<dbReference type="GO" id="GO:0004029">
    <property type="term" value="F:aldehyde dehydrogenase (NAD+) activity"/>
    <property type="evidence" value="ECO:0007669"/>
    <property type="project" value="TreeGrafter"/>
</dbReference>
<dbReference type="Proteomes" id="UP000630142">
    <property type="component" value="Unassembled WGS sequence"/>
</dbReference>
<proteinExistence type="predicted"/>
<protein>
    <submittedName>
        <fullName evidence="2">NAD-dependent epimerase</fullName>
    </submittedName>
</protein>
<dbReference type="Pfam" id="PF01370">
    <property type="entry name" value="Epimerase"/>
    <property type="match status" value="1"/>
</dbReference>
<dbReference type="PANTHER" id="PTHR48079">
    <property type="entry name" value="PROTEIN YEEZ"/>
    <property type="match status" value="1"/>
</dbReference>
<dbReference type="EMBL" id="BMZQ01000002">
    <property type="protein sequence ID" value="GHD14016.1"/>
    <property type="molecule type" value="Genomic_DNA"/>
</dbReference>
<comment type="caution">
    <text evidence="2">The sequence shown here is derived from an EMBL/GenBank/DDBJ whole genome shotgun (WGS) entry which is preliminary data.</text>
</comment>
<dbReference type="Gene3D" id="3.40.50.720">
    <property type="entry name" value="NAD(P)-binding Rossmann-like Domain"/>
    <property type="match status" value="1"/>
</dbReference>
<reference evidence="2" key="2">
    <citation type="submission" date="2020-09" db="EMBL/GenBank/DDBJ databases">
        <authorList>
            <person name="Sun Q."/>
            <person name="Kim S."/>
        </authorList>
    </citation>
    <scope>NUCLEOTIDE SEQUENCE</scope>
    <source>
        <strain evidence="2">KCTC 42249</strain>
    </source>
</reference>
<sequence length="317" mass="32813">MRLAVTGANGFIGRHVVRHLANQGYQVAAGIRAGAAIPADWNGTSGIDLVRLSEKPDQFAPLLDGAEAVIHLAGLAAVPKGDDVAQALQAANVDLTAALVKAAKAAGVQSFIHLSSIRAVVGSTSSTVVTNETPPAPVEPYGRSKLDSERIVATFASPERLAVALRPPLVIGADAGGNWKRLQQLAASGLPLPFGGIDNRRSYLSVQTLSEALAHLAGREWAVDLSGTYCLADPLPLALPEVITALRMGMKRGGRLFFLPGLSATRALPVLSGAANSLFGSLPVDAGHFFRSFAFEPSTPLVNAIEASGAQYVAASS</sequence>
<gene>
    <name evidence="2" type="primary">wbpK</name>
    <name evidence="2" type="ORF">GCM10016234_19030</name>
</gene>
<dbReference type="RefSeq" id="WP_189503359.1">
    <property type="nucleotide sequence ID" value="NZ_BMZQ01000002.1"/>
</dbReference>
<keyword evidence="3" id="KW-1185">Reference proteome</keyword>
<feature type="domain" description="NAD-dependent epimerase/dehydratase" evidence="1">
    <location>
        <begin position="4"/>
        <end position="217"/>
    </location>
</feature>
<dbReference type="PANTHER" id="PTHR48079:SF6">
    <property type="entry name" value="NAD(P)-BINDING DOMAIN-CONTAINING PROTEIN-RELATED"/>
    <property type="match status" value="1"/>
</dbReference>
<reference evidence="2" key="1">
    <citation type="journal article" date="2014" name="Int. J. Syst. Evol. Microbiol.">
        <title>Complete genome sequence of Corynebacterium casei LMG S-19264T (=DSM 44701T), isolated from a smear-ripened cheese.</title>
        <authorList>
            <consortium name="US DOE Joint Genome Institute (JGI-PGF)"/>
            <person name="Walter F."/>
            <person name="Albersmeier A."/>
            <person name="Kalinowski J."/>
            <person name="Ruckert C."/>
        </authorList>
    </citation>
    <scope>NUCLEOTIDE SEQUENCE</scope>
    <source>
        <strain evidence="2">KCTC 42249</strain>
    </source>
</reference>
<dbReference type="InterPro" id="IPR051783">
    <property type="entry name" value="NAD(P)-dependent_oxidoreduct"/>
</dbReference>